<evidence type="ECO:0000256" key="2">
    <source>
        <dbReference type="ARBA" id="ARBA00004613"/>
    </source>
</evidence>
<dbReference type="Pfam" id="PF08548">
    <property type="entry name" value="Peptidase_M10_C"/>
    <property type="match status" value="1"/>
</dbReference>
<dbReference type="InterPro" id="IPR013320">
    <property type="entry name" value="ConA-like_dom_sf"/>
</dbReference>
<dbReference type="GO" id="GO:0005975">
    <property type="term" value="P:carbohydrate metabolic process"/>
    <property type="evidence" value="ECO:0007669"/>
    <property type="project" value="InterPro"/>
</dbReference>
<keyword evidence="4" id="KW-0964">Secreted</keyword>
<evidence type="ECO:0000256" key="1">
    <source>
        <dbReference type="ARBA" id="ARBA00001913"/>
    </source>
</evidence>
<dbReference type="SUPFAM" id="SSF49899">
    <property type="entry name" value="Concanavalin A-like lectins/glucanases"/>
    <property type="match status" value="1"/>
</dbReference>
<evidence type="ECO:0000256" key="3">
    <source>
        <dbReference type="ARBA" id="ARBA00006865"/>
    </source>
</evidence>
<evidence type="ECO:0000256" key="4">
    <source>
        <dbReference type="ARBA" id="ARBA00022525"/>
    </source>
</evidence>
<dbReference type="GO" id="GO:0005509">
    <property type="term" value="F:calcium ion binding"/>
    <property type="evidence" value="ECO:0007669"/>
    <property type="project" value="InterPro"/>
</dbReference>
<dbReference type="Gene3D" id="2.60.120.200">
    <property type="match status" value="1"/>
</dbReference>
<dbReference type="Pfam" id="PF00722">
    <property type="entry name" value="Glyco_hydro_16"/>
    <property type="match status" value="1"/>
</dbReference>
<evidence type="ECO:0000313" key="7">
    <source>
        <dbReference type="EMBL" id="SFK33143.1"/>
    </source>
</evidence>
<evidence type="ECO:0000259" key="6">
    <source>
        <dbReference type="PROSITE" id="PS51762"/>
    </source>
</evidence>
<feature type="domain" description="GH16" evidence="6">
    <location>
        <begin position="1"/>
        <end position="257"/>
    </location>
</feature>
<dbReference type="GO" id="GO:0005615">
    <property type="term" value="C:extracellular space"/>
    <property type="evidence" value="ECO:0007669"/>
    <property type="project" value="InterPro"/>
</dbReference>
<dbReference type="STRING" id="414703.SAMN04488125_101284"/>
<dbReference type="PANTHER" id="PTHR10963">
    <property type="entry name" value="GLYCOSYL HYDROLASE-RELATED"/>
    <property type="match status" value="1"/>
</dbReference>
<dbReference type="Gene3D" id="2.150.10.10">
    <property type="entry name" value="Serralysin-like metalloprotease, C-terminal"/>
    <property type="match status" value="1"/>
</dbReference>
<dbReference type="RefSeq" id="WP_091941189.1">
    <property type="nucleotide sequence ID" value="NZ_FOSV01000001.1"/>
</dbReference>
<organism evidence="7 8">
    <name type="scientific">Methylorubrum salsuginis</name>
    <dbReference type="NCBI Taxonomy" id="414703"/>
    <lineage>
        <taxon>Bacteria</taxon>
        <taxon>Pseudomonadati</taxon>
        <taxon>Pseudomonadota</taxon>
        <taxon>Alphaproteobacteria</taxon>
        <taxon>Hyphomicrobiales</taxon>
        <taxon>Methylobacteriaceae</taxon>
        <taxon>Methylorubrum</taxon>
    </lineage>
</organism>
<dbReference type="PROSITE" id="PS00330">
    <property type="entry name" value="HEMOLYSIN_CALCIUM"/>
    <property type="match status" value="1"/>
</dbReference>
<dbReference type="InterPro" id="IPR011049">
    <property type="entry name" value="Serralysin-like_metalloprot_C"/>
</dbReference>
<reference evidence="8" key="1">
    <citation type="submission" date="2016-10" db="EMBL/GenBank/DDBJ databases">
        <authorList>
            <person name="Varghese N."/>
            <person name="Submissions S."/>
        </authorList>
    </citation>
    <scope>NUCLEOTIDE SEQUENCE [LARGE SCALE GENOMIC DNA]</scope>
    <source>
        <strain evidence="8">CGMCC 1.6474</strain>
    </source>
</reference>
<proteinExistence type="inferred from homology"/>
<dbReference type="InterPro" id="IPR013858">
    <property type="entry name" value="Peptidase_M10B_C"/>
</dbReference>
<dbReference type="Proteomes" id="UP000198804">
    <property type="component" value="Unassembled WGS sequence"/>
</dbReference>
<dbReference type="GO" id="GO:0004553">
    <property type="term" value="F:hydrolase activity, hydrolyzing O-glycosyl compounds"/>
    <property type="evidence" value="ECO:0007669"/>
    <property type="project" value="InterPro"/>
</dbReference>
<accession>A0A1I3YMZ9</accession>
<comment type="similarity">
    <text evidence="3">Belongs to the glycosyl hydrolase 16 family.</text>
</comment>
<sequence length="490" mass="52125">MPAPAGYQLVYADEFNQLSVSASRTADANWYSGQAWGGSFGEARFLPANAAKSPFSIVDKGGETALRIHMTRDAGGQLSSGLISNTFPDGTSKTVRDGNPYGYYEARLWLPDGTGVWSAFWALESERLSPTRDRVVEVDVMENYGTAMPGQYSSVVHEWDWANKTLEGHASTYARANPGVGVVASGWHTYGVEITPERMTFYFDDRPYWTKATPAALDTDPMFMINLAAGGGWTIDPKLKDASLYVDYFRAYEAKPPGAPLDTKTDGPTLKGTSGDDVHVVTDANTRIVEAAKGGNDTVRTSVSYTLPDNVEKIVLLGKSDLGATGNGLANEIYGNEGANVLSGLDGNDRIFGGGGKDVLIGGAGDDRLAGQNGDDVLIGGLGADRLYGDAGADRFVFQSVHDSPVSGRDTIVGFSAAQGDRVDLAQIDANALLAGNQHFTFIGSDAFTAPGQLRFEKGVLSGDVNGDLRPDFAIDLLGVKILMADMLIL</sequence>
<comment type="subcellular location">
    <subcellularLocation>
        <location evidence="2">Secreted</location>
    </subcellularLocation>
</comment>
<gene>
    <name evidence="7" type="ORF">SAMN04488125_101284</name>
</gene>
<dbReference type="EMBL" id="FOSV01000001">
    <property type="protein sequence ID" value="SFK33143.1"/>
    <property type="molecule type" value="Genomic_DNA"/>
</dbReference>
<dbReference type="InterPro" id="IPR000757">
    <property type="entry name" value="Beta-glucanase-like"/>
</dbReference>
<dbReference type="OrthoDB" id="9809583at2"/>
<keyword evidence="5" id="KW-0677">Repeat</keyword>
<dbReference type="PROSITE" id="PS51762">
    <property type="entry name" value="GH16_2"/>
    <property type="match status" value="1"/>
</dbReference>
<dbReference type="PANTHER" id="PTHR10963:SF60">
    <property type="entry name" value="GRAM-NEGATIVE BACTERIA-BINDING PROTEIN 1-RELATED"/>
    <property type="match status" value="1"/>
</dbReference>
<evidence type="ECO:0000256" key="5">
    <source>
        <dbReference type="ARBA" id="ARBA00022737"/>
    </source>
</evidence>
<dbReference type="SUPFAM" id="SSF51120">
    <property type="entry name" value="beta-Roll"/>
    <property type="match status" value="1"/>
</dbReference>
<evidence type="ECO:0000313" key="8">
    <source>
        <dbReference type="Proteomes" id="UP000198804"/>
    </source>
</evidence>
<dbReference type="InterPro" id="IPR050546">
    <property type="entry name" value="Glycosyl_Hydrlase_16"/>
</dbReference>
<dbReference type="PRINTS" id="PR00313">
    <property type="entry name" value="CABNDNGRPT"/>
</dbReference>
<dbReference type="AlphaFoldDB" id="A0A1I3YMZ9"/>
<comment type="cofactor">
    <cofactor evidence="1">
        <name>Ca(2+)</name>
        <dbReference type="ChEBI" id="CHEBI:29108"/>
    </cofactor>
</comment>
<keyword evidence="8" id="KW-1185">Reference proteome</keyword>
<dbReference type="Pfam" id="PF00353">
    <property type="entry name" value="HemolysinCabind"/>
    <property type="match status" value="1"/>
</dbReference>
<dbReference type="InterPro" id="IPR001343">
    <property type="entry name" value="Hemolysn_Ca-bd"/>
</dbReference>
<name>A0A1I3YMZ9_9HYPH</name>
<protein>
    <submittedName>
        <fullName evidence="7">Hemolysin-type calcium-binding repeat-containing protein</fullName>
    </submittedName>
</protein>
<dbReference type="CDD" id="cd08023">
    <property type="entry name" value="GH16_laminarinase_like"/>
    <property type="match status" value="1"/>
</dbReference>
<dbReference type="InterPro" id="IPR018511">
    <property type="entry name" value="Hemolysin-typ_Ca-bd_CS"/>
</dbReference>